<gene>
    <name evidence="1" type="ORF">CFP71_01345</name>
</gene>
<name>A0A229SIG4_9PSEU</name>
<accession>A0A229SIG4</accession>
<reference evidence="1 2" key="1">
    <citation type="submission" date="2017-07" db="EMBL/GenBank/DDBJ databases">
        <title>Amycolatopsis thailandensis Genome sequencing and assembly.</title>
        <authorList>
            <person name="Kaur N."/>
            <person name="Mayilraj S."/>
        </authorList>
    </citation>
    <scope>NUCLEOTIDE SEQUENCE [LARGE SCALE GENOMIC DNA]</scope>
    <source>
        <strain evidence="1 2">JCM 16380</strain>
    </source>
</reference>
<dbReference type="EMBL" id="NMQT01000007">
    <property type="protein sequence ID" value="OXM58687.1"/>
    <property type="molecule type" value="Genomic_DNA"/>
</dbReference>
<evidence type="ECO:0000313" key="2">
    <source>
        <dbReference type="Proteomes" id="UP000215223"/>
    </source>
</evidence>
<evidence type="ECO:0000313" key="1">
    <source>
        <dbReference type="EMBL" id="OXM58687.1"/>
    </source>
</evidence>
<proteinExistence type="predicted"/>
<sequence length="116" mass="13141">MTAAVLPFRRPTVRPLRPVMPIWENPDCDTWCPGKHGIPGEDHSHSLTIDWHIVVAATDDWLQVGLHREEGASDPQVFLTVNDLDEGRQDMTIAEAERLIRALRKAVKTAKKGRRK</sequence>
<protein>
    <submittedName>
        <fullName evidence="1">Uncharacterized protein</fullName>
    </submittedName>
</protein>
<comment type="caution">
    <text evidence="1">The sequence shown here is derived from an EMBL/GenBank/DDBJ whole genome shotgun (WGS) entry which is preliminary data.</text>
</comment>
<dbReference type="Proteomes" id="UP000215223">
    <property type="component" value="Unassembled WGS sequence"/>
</dbReference>
<keyword evidence="2" id="KW-1185">Reference proteome</keyword>
<organism evidence="1 2">
    <name type="scientific">Amycolatopsis thailandensis</name>
    <dbReference type="NCBI Taxonomy" id="589330"/>
    <lineage>
        <taxon>Bacteria</taxon>
        <taxon>Bacillati</taxon>
        <taxon>Actinomycetota</taxon>
        <taxon>Actinomycetes</taxon>
        <taxon>Pseudonocardiales</taxon>
        <taxon>Pseudonocardiaceae</taxon>
        <taxon>Amycolatopsis</taxon>
    </lineage>
</organism>
<dbReference type="AlphaFoldDB" id="A0A229SIG4"/>